<evidence type="ECO:0000313" key="2">
    <source>
        <dbReference type="Proteomes" id="UP001187192"/>
    </source>
</evidence>
<protein>
    <submittedName>
        <fullName evidence="1">Uncharacterized protein</fullName>
    </submittedName>
</protein>
<keyword evidence="2" id="KW-1185">Reference proteome</keyword>
<dbReference type="Proteomes" id="UP001187192">
    <property type="component" value="Unassembled WGS sequence"/>
</dbReference>
<reference evidence="1" key="1">
    <citation type="submission" date="2023-07" db="EMBL/GenBank/DDBJ databases">
        <title>draft genome sequence of fig (Ficus carica).</title>
        <authorList>
            <person name="Takahashi T."/>
            <person name="Nishimura K."/>
        </authorList>
    </citation>
    <scope>NUCLEOTIDE SEQUENCE</scope>
</reference>
<gene>
    <name evidence="1" type="ORF">TIFTF001_012364</name>
</gene>
<accession>A0AA88A284</accession>
<dbReference type="AlphaFoldDB" id="A0AA88A284"/>
<organism evidence="1 2">
    <name type="scientific">Ficus carica</name>
    <name type="common">Common fig</name>
    <dbReference type="NCBI Taxonomy" id="3494"/>
    <lineage>
        <taxon>Eukaryota</taxon>
        <taxon>Viridiplantae</taxon>
        <taxon>Streptophyta</taxon>
        <taxon>Embryophyta</taxon>
        <taxon>Tracheophyta</taxon>
        <taxon>Spermatophyta</taxon>
        <taxon>Magnoliopsida</taxon>
        <taxon>eudicotyledons</taxon>
        <taxon>Gunneridae</taxon>
        <taxon>Pentapetalae</taxon>
        <taxon>rosids</taxon>
        <taxon>fabids</taxon>
        <taxon>Rosales</taxon>
        <taxon>Moraceae</taxon>
        <taxon>Ficeae</taxon>
        <taxon>Ficus</taxon>
    </lineage>
</organism>
<sequence>MEPRLASTGDIFDFGIRMDPADCDVAWIRIVVLLAIATSPELHKRRDAIIVEVVLLPLMIANLRPKQRITRRIP</sequence>
<proteinExistence type="predicted"/>
<comment type="caution">
    <text evidence="1">The sequence shown here is derived from an EMBL/GenBank/DDBJ whole genome shotgun (WGS) entry which is preliminary data.</text>
</comment>
<evidence type="ECO:0000313" key="1">
    <source>
        <dbReference type="EMBL" id="GMN43162.1"/>
    </source>
</evidence>
<name>A0AA88A284_FICCA</name>
<dbReference type="EMBL" id="BTGU01000015">
    <property type="protein sequence ID" value="GMN43162.1"/>
    <property type="molecule type" value="Genomic_DNA"/>
</dbReference>